<accession>A0ABW2Q6I4</accession>
<gene>
    <name evidence="5" type="ORF">ACFQQL_06455</name>
</gene>
<dbReference type="Gene3D" id="1.10.260.40">
    <property type="entry name" value="lambda repressor-like DNA-binding domains"/>
    <property type="match status" value="1"/>
</dbReference>
<comment type="caution">
    <text evidence="5">The sequence shown here is derived from an EMBL/GenBank/DDBJ whole genome shotgun (WGS) entry which is preliminary data.</text>
</comment>
<evidence type="ECO:0000313" key="5">
    <source>
        <dbReference type="EMBL" id="MFC7404746.1"/>
    </source>
</evidence>
<evidence type="ECO:0000313" key="6">
    <source>
        <dbReference type="Proteomes" id="UP001596455"/>
    </source>
</evidence>
<dbReference type="EMBL" id="JBHTCQ010000001">
    <property type="protein sequence ID" value="MFC7404746.1"/>
    <property type="molecule type" value="Genomic_DNA"/>
</dbReference>
<organism evidence="5 6">
    <name type="scientific">Georgenia alba</name>
    <dbReference type="NCBI Taxonomy" id="2233858"/>
    <lineage>
        <taxon>Bacteria</taxon>
        <taxon>Bacillati</taxon>
        <taxon>Actinomycetota</taxon>
        <taxon>Actinomycetes</taxon>
        <taxon>Micrococcales</taxon>
        <taxon>Bogoriellaceae</taxon>
        <taxon>Georgenia</taxon>
    </lineage>
</organism>
<keyword evidence="2 5" id="KW-0238">DNA-binding</keyword>
<dbReference type="InterPro" id="IPR010982">
    <property type="entry name" value="Lambda_DNA-bd_dom_sf"/>
</dbReference>
<dbReference type="PANTHER" id="PTHR30146">
    <property type="entry name" value="LACI-RELATED TRANSCRIPTIONAL REPRESSOR"/>
    <property type="match status" value="1"/>
</dbReference>
<dbReference type="InterPro" id="IPR028082">
    <property type="entry name" value="Peripla_BP_I"/>
</dbReference>
<name>A0ABW2Q6I4_9MICO</name>
<keyword evidence="3" id="KW-0804">Transcription</keyword>
<dbReference type="Pfam" id="PF00356">
    <property type="entry name" value="LacI"/>
    <property type="match status" value="1"/>
</dbReference>
<evidence type="ECO:0000256" key="3">
    <source>
        <dbReference type="ARBA" id="ARBA00023163"/>
    </source>
</evidence>
<dbReference type="PANTHER" id="PTHR30146:SF153">
    <property type="entry name" value="LACTOSE OPERON REPRESSOR"/>
    <property type="match status" value="1"/>
</dbReference>
<dbReference type="RefSeq" id="WP_382392433.1">
    <property type="nucleotide sequence ID" value="NZ_JBHTCQ010000001.1"/>
</dbReference>
<protein>
    <submittedName>
        <fullName evidence="5">LacI family DNA-binding transcriptional regulator</fullName>
    </submittedName>
</protein>
<dbReference type="PROSITE" id="PS00356">
    <property type="entry name" value="HTH_LACI_1"/>
    <property type="match status" value="1"/>
</dbReference>
<dbReference type="GO" id="GO:0003677">
    <property type="term" value="F:DNA binding"/>
    <property type="evidence" value="ECO:0007669"/>
    <property type="project" value="UniProtKB-KW"/>
</dbReference>
<dbReference type="SMART" id="SM00354">
    <property type="entry name" value="HTH_LACI"/>
    <property type="match status" value="1"/>
</dbReference>
<dbReference type="Proteomes" id="UP001596455">
    <property type="component" value="Unassembled WGS sequence"/>
</dbReference>
<dbReference type="SUPFAM" id="SSF47413">
    <property type="entry name" value="lambda repressor-like DNA-binding domains"/>
    <property type="match status" value="1"/>
</dbReference>
<feature type="domain" description="HTH lacI-type" evidence="4">
    <location>
        <begin position="3"/>
        <end position="57"/>
    </location>
</feature>
<evidence type="ECO:0000259" key="4">
    <source>
        <dbReference type="PROSITE" id="PS50932"/>
    </source>
</evidence>
<keyword evidence="6" id="KW-1185">Reference proteome</keyword>
<dbReference type="PROSITE" id="PS50932">
    <property type="entry name" value="HTH_LACI_2"/>
    <property type="match status" value="1"/>
</dbReference>
<evidence type="ECO:0000256" key="2">
    <source>
        <dbReference type="ARBA" id="ARBA00023125"/>
    </source>
</evidence>
<reference evidence="6" key="1">
    <citation type="journal article" date="2019" name="Int. J. Syst. Evol. Microbiol.">
        <title>The Global Catalogue of Microorganisms (GCM) 10K type strain sequencing project: providing services to taxonomists for standard genome sequencing and annotation.</title>
        <authorList>
            <consortium name="The Broad Institute Genomics Platform"/>
            <consortium name="The Broad Institute Genome Sequencing Center for Infectious Disease"/>
            <person name="Wu L."/>
            <person name="Ma J."/>
        </authorList>
    </citation>
    <scope>NUCLEOTIDE SEQUENCE [LARGE SCALE GENOMIC DNA]</scope>
    <source>
        <strain evidence="6">JCM 1490</strain>
    </source>
</reference>
<dbReference type="InterPro" id="IPR000843">
    <property type="entry name" value="HTH_LacI"/>
</dbReference>
<dbReference type="InterPro" id="IPR046335">
    <property type="entry name" value="LacI/GalR-like_sensor"/>
</dbReference>
<dbReference type="CDD" id="cd06267">
    <property type="entry name" value="PBP1_LacI_sugar_binding-like"/>
    <property type="match status" value="1"/>
</dbReference>
<proteinExistence type="predicted"/>
<dbReference type="Gene3D" id="3.40.50.2300">
    <property type="match status" value="2"/>
</dbReference>
<dbReference type="SUPFAM" id="SSF53822">
    <property type="entry name" value="Periplasmic binding protein-like I"/>
    <property type="match status" value="1"/>
</dbReference>
<sequence>MGATIKDVAKLAGVSIKTVSNVLHGYPYLTDETRSKVERAIAELDYRPNITARNLRRGRSGVIALAVPSLDNPYFGEMANRIVKEAAARDLTVLVDATEGDLARETLVAEGFRSRLLDGMILQPWSISEEYLRSRSDRTPLVLLGERAVDTADGVAIDSHAAAYTAVEHLLDLGRRRIAAIGARPRKRGGRWPTVEPGRRISGYESALTDHGVPVDPDLVVHPGGDHTPEAVAGAIGDLLDRAGDVDAVFAFNDRVALGTMRALATFGVKVPDDVAVIGIDDVEAARMSTPSLSTVAPDKAGIARTAIEMLVERIAGTDRRATHVVADFELVVRESTAPPP</sequence>
<keyword evidence="1" id="KW-0805">Transcription regulation</keyword>
<evidence type="ECO:0000256" key="1">
    <source>
        <dbReference type="ARBA" id="ARBA00023015"/>
    </source>
</evidence>
<dbReference type="Pfam" id="PF13377">
    <property type="entry name" value="Peripla_BP_3"/>
    <property type="match status" value="1"/>
</dbReference>
<dbReference type="CDD" id="cd01392">
    <property type="entry name" value="HTH_LacI"/>
    <property type="match status" value="1"/>
</dbReference>